<protein>
    <recommendedName>
        <fullName evidence="16">Mitochondrial carrier protein</fullName>
    </recommendedName>
</protein>
<dbReference type="EMBL" id="CAKLBC010000256">
    <property type="protein sequence ID" value="CAH0485579.1"/>
    <property type="molecule type" value="Genomic_DNA"/>
</dbReference>
<evidence type="ECO:0000256" key="3">
    <source>
        <dbReference type="ARBA" id="ARBA00022448"/>
    </source>
</evidence>
<evidence type="ECO:0000256" key="11">
    <source>
        <dbReference type="SAM" id="Phobius"/>
    </source>
</evidence>
<dbReference type="PRINTS" id="PR00926">
    <property type="entry name" value="MITOCARRIER"/>
</dbReference>
<feature type="transmembrane region" description="Helical" evidence="11">
    <location>
        <begin position="175"/>
        <end position="194"/>
    </location>
</feature>
<gene>
    <name evidence="12" type="ORF">PFR001_LOCUS1265</name>
    <name evidence="13" type="ORF">PFR002_LOCUS557</name>
</gene>
<evidence type="ECO:0000256" key="6">
    <source>
        <dbReference type="ARBA" id="ARBA00022989"/>
    </source>
</evidence>
<keyword evidence="6 11" id="KW-1133">Transmembrane helix</keyword>
<keyword evidence="5" id="KW-0677">Repeat</keyword>
<keyword evidence="14" id="KW-1185">Reference proteome</keyword>
<dbReference type="PANTHER" id="PTHR45758">
    <property type="entry name" value="MITOFERRIN-1-RELATED"/>
    <property type="match status" value="1"/>
</dbReference>
<keyword evidence="7" id="KW-0496">Mitochondrion</keyword>
<comment type="caution">
    <text evidence="13">The sequence shown here is derived from an EMBL/GenBank/DDBJ whole genome shotgun (WGS) entry which is preliminary data.</text>
</comment>
<dbReference type="AlphaFoldDB" id="A0AAV0SPS9"/>
<evidence type="ECO:0000313" key="13">
    <source>
        <dbReference type="EMBL" id="CAI5705340.1"/>
    </source>
</evidence>
<reference evidence="13" key="2">
    <citation type="submission" date="2022-12" db="EMBL/GenBank/DDBJ databases">
        <authorList>
            <person name="Webb A."/>
        </authorList>
    </citation>
    <scope>NUCLEOTIDE SEQUENCE</scope>
    <source>
        <strain evidence="13">Pf2</strain>
    </source>
</reference>
<evidence type="ECO:0000256" key="8">
    <source>
        <dbReference type="ARBA" id="ARBA00023136"/>
    </source>
</evidence>
<evidence type="ECO:0008006" key="16">
    <source>
        <dbReference type="Google" id="ProtNLM"/>
    </source>
</evidence>
<evidence type="ECO:0000313" key="15">
    <source>
        <dbReference type="Proteomes" id="UP001159659"/>
    </source>
</evidence>
<evidence type="ECO:0000256" key="4">
    <source>
        <dbReference type="ARBA" id="ARBA00022692"/>
    </source>
</evidence>
<sequence>MHNDGSSASESQLPTLLGSATAGMISRVLCHPLDTVKARLQANTSRDHTITSQLNFRALSIRQVQGLYRGIGVSIVGSAPATCLYMTSYEMSKDVLMKVESFRENPSLLYLGAGLAAEAVSCGLWVPIDVIKERMQVQGQSKDAVKTVQKIYYRNTLDAVQTIARTEHLGSLYKGYFATLLSFGPFSALYFMFYEKAKTFATKRLDLEDLPAHYTLASAAVAGATASFLTNPLDLIKLRLQVQHAYATEASPAVYRGIIDGLTQLIRTEGVLALYKGAGARVAFHAPSTAITMSLFERCRQVFASLIDV</sequence>
<dbReference type="PROSITE" id="PS50920">
    <property type="entry name" value="SOLCAR"/>
    <property type="match status" value="3"/>
</dbReference>
<feature type="transmembrane region" description="Helical" evidence="11">
    <location>
        <begin position="107"/>
        <end position="126"/>
    </location>
</feature>
<reference evidence="12 14" key="1">
    <citation type="submission" date="2021-11" db="EMBL/GenBank/DDBJ databases">
        <authorList>
            <person name="Islam A."/>
            <person name="Islam S."/>
            <person name="Flora M.S."/>
            <person name="Rahman M."/>
            <person name="Ziaur R.M."/>
            <person name="Epstein J.H."/>
            <person name="Hassan M."/>
            <person name="Klassen M."/>
            <person name="Woodard K."/>
            <person name="Webb A."/>
            <person name="Webby R.J."/>
            <person name="El Zowalaty M.E."/>
        </authorList>
    </citation>
    <scope>NUCLEOTIDE SEQUENCE [LARGE SCALE GENOMIC DNA]</scope>
    <source>
        <strain evidence="12">Pf1</strain>
    </source>
</reference>
<evidence type="ECO:0000256" key="9">
    <source>
        <dbReference type="PROSITE-ProRule" id="PRU00282"/>
    </source>
</evidence>
<evidence type="ECO:0000313" key="14">
    <source>
        <dbReference type="Proteomes" id="UP001157938"/>
    </source>
</evidence>
<organism evidence="13 15">
    <name type="scientific">Peronospora farinosa</name>
    <dbReference type="NCBI Taxonomy" id="134698"/>
    <lineage>
        <taxon>Eukaryota</taxon>
        <taxon>Sar</taxon>
        <taxon>Stramenopiles</taxon>
        <taxon>Oomycota</taxon>
        <taxon>Peronosporomycetes</taxon>
        <taxon>Peronosporales</taxon>
        <taxon>Peronosporaceae</taxon>
        <taxon>Peronospora</taxon>
    </lineage>
</organism>
<dbReference type="InterPro" id="IPR023395">
    <property type="entry name" value="MCP_dom_sf"/>
</dbReference>
<name>A0AAV0SPS9_9STRA</name>
<feature type="transmembrane region" description="Helical" evidence="11">
    <location>
        <begin position="67"/>
        <end position="87"/>
    </location>
</feature>
<dbReference type="InterPro" id="IPR018108">
    <property type="entry name" value="MCP_transmembrane"/>
</dbReference>
<dbReference type="SUPFAM" id="SSF103506">
    <property type="entry name" value="Mitochondrial carrier"/>
    <property type="match status" value="1"/>
</dbReference>
<dbReference type="InterPro" id="IPR002067">
    <property type="entry name" value="MCP"/>
</dbReference>
<proteinExistence type="inferred from homology"/>
<evidence type="ECO:0000313" key="12">
    <source>
        <dbReference type="EMBL" id="CAH0485579.1"/>
    </source>
</evidence>
<accession>A0AAV0SPS9</accession>
<dbReference type="Proteomes" id="UP001157938">
    <property type="component" value="Unassembled WGS sequence"/>
</dbReference>
<comment type="subcellular location">
    <subcellularLocation>
        <location evidence="1">Mitochondrion membrane</location>
        <topology evidence="1">Multi-pass membrane protein</topology>
    </subcellularLocation>
</comment>
<feature type="repeat" description="Solcar" evidence="9">
    <location>
        <begin position="210"/>
        <end position="302"/>
    </location>
</feature>
<evidence type="ECO:0000256" key="10">
    <source>
        <dbReference type="RuleBase" id="RU000488"/>
    </source>
</evidence>
<keyword evidence="4 9" id="KW-0812">Transmembrane</keyword>
<keyword evidence="8 9" id="KW-0472">Membrane</keyword>
<dbReference type="GO" id="GO:0015093">
    <property type="term" value="F:ferrous iron transmembrane transporter activity"/>
    <property type="evidence" value="ECO:0007669"/>
    <property type="project" value="TreeGrafter"/>
</dbReference>
<keyword evidence="3 10" id="KW-0813">Transport</keyword>
<dbReference type="GO" id="GO:0031966">
    <property type="term" value="C:mitochondrial membrane"/>
    <property type="evidence" value="ECO:0007669"/>
    <property type="project" value="UniProtKB-SubCell"/>
</dbReference>
<evidence type="ECO:0000256" key="1">
    <source>
        <dbReference type="ARBA" id="ARBA00004225"/>
    </source>
</evidence>
<dbReference type="Pfam" id="PF00153">
    <property type="entry name" value="Mito_carr"/>
    <property type="match status" value="3"/>
</dbReference>
<evidence type="ECO:0000256" key="2">
    <source>
        <dbReference type="ARBA" id="ARBA00006375"/>
    </source>
</evidence>
<comment type="similarity">
    <text evidence="2 10">Belongs to the mitochondrial carrier (TC 2.A.29) family.</text>
</comment>
<dbReference type="Gene3D" id="1.50.40.10">
    <property type="entry name" value="Mitochondrial carrier domain"/>
    <property type="match status" value="1"/>
</dbReference>
<evidence type="ECO:0000256" key="7">
    <source>
        <dbReference type="ARBA" id="ARBA00023128"/>
    </source>
</evidence>
<dbReference type="Proteomes" id="UP001159659">
    <property type="component" value="Unassembled WGS sequence"/>
</dbReference>
<dbReference type="EMBL" id="CANTFK010000037">
    <property type="protein sequence ID" value="CAI5705340.1"/>
    <property type="molecule type" value="Genomic_DNA"/>
</dbReference>
<dbReference type="PANTHER" id="PTHR45758:SF19">
    <property type="entry name" value="CARRIER PROTEIN, PUTATIVE-RELATED"/>
    <property type="match status" value="1"/>
</dbReference>
<feature type="repeat" description="Solcar" evidence="9">
    <location>
        <begin position="10"/>
        <end position="95"/>
    </location>
</feature>
<dbReference type="GO" id="GO:0048250">
    <property type="term" value="P:iron import into the mitochondrion"/>
    <property type="evidence" value="ECO:0007669"/>
    <property type="project" value="TreeGrafter"/>
</dbReference>
<evidence type="ECO:0000256" key="5">
    <source>
        <dbReference type="ARBA" id="ARBA00022737"/>
    </source>
</evidence>
<feature type="repeat" description="Solcar" evidence="9">
    <location>
        <begin position="105"/>
        <end position="200"/>
    </location>
</feature>
<feature type="transmembrane region" description="Helical" evidence="11">
    <location>
        <begin position="214"/>
        <end position="233"/>
    </location>
</feature>